<dbReference type="KEGG" id="crq:GCK72_022546"/>
<evidence type="ECO:0000313" key="3">
    <source>
        <dbReference type="Proteomes" id="UP000483820"/>
    </source>
</evidence>
<organism evidence="2 3">
    <name type="scientific">Caenorhabditis remanei</name>
    <name type="common">Caenorhabditis vulgaris</name>
    <dbReference type="NCBI Taxonomy" id="31234"/>
    <lineage>
        <taxon>Eukaryota</taxon>
        <taxon>Metazoa</taxon>
        <taxon>Ecdysozoa</taxon>
        <taxon>Nematoda</taxon>
        <taxon>Chromadorea</taxon>
        <taxon>Rhabditida</taxon>
        <taxon>Rhabditina</taxon>
        <taxon>Rhabditomorpha</taxon>
        <taxon>Rhabditoidea</taxon>
        <taxon>Rhabditidae</taxon>
        <taxon>Peloderinae</taxon>
        <taxon>Caenorhabditis</taxon>
    </lineage>
</organism>
<protein>
    <submittedName>
        <fullName evidence="2">Uncharacterized protein</fullName>
    </submittedName>
</protein>
<comment type="caution">
    <text evidence="2">The sequence shown here is derived from an EMBL/GenBank/DDBJ whole genome shotgun (WGS) entry which is preliminary data.</text>
</comment>
<feature type="compositionally biased region" description="Pro residues" evidence="1">
    <location>
        <begin position="379"/>
        <end position="389"/>
    </location>
</feature>
<sequence>MMELQDHQDCKEIRKHKELMAFQGQNSRINRRPRRTRSPRIPGLPDENNELPVLPGVTELNGVSGISGLSGPPTLPGSPVYRGMKEQPGPVGDRGLTEKPGPVRDAGDDGLSFRISRTSKQKEEPIQLVLSQGYPELKKERGYPRQPKHDRLPVASRQVEQPGYLEEKEEADVPGPPGRDMLPRGDGLILVELGEKGLPVLLEAPGLRRFAEAREFHGEKGMSIDHQDFPYSAQTTNTQERQDYLERKECEISEGSQDGQLGEPRATVLAGPAYRKRERDSLIEIVVNYKNNEKDTPNVFNSFPTKLQRLRKERTTRNSRTRTTLMRFAMTARIFRISRYHDRKRPFRPEAKGESEETGYTREKGGGGLPGKDVLGLQPPRPPRPQNLV</sequence>
<proteinExistence type="predicted"/>
<feature type="region of interest" description="Disordered" evidence="1">
    <location>
        <begin position="345"/>
        <end position="389"/>
    </location>
</feature>
<feature type="compositionally biased region" description="Basic and acidic residues" evidence="1">
    <location>
        <begin position="138"/>
        <end position="152"/>
    </location>
</feature>
<feature type="compositionally biased region" description="Basic and acidic residues" evidence="1">
    <location>
        <begin position="95"/>
        <end position="107"/>
    </location>
</feature>
<evidence type="ECO:0000313" key="2">
    <source>
        <dbReference type="EMBL" id="KAF1746094.1"/>
    </source>
</evidence>
<name>A0A6A5FU78_CAERE</name>
<feature type="compositionally biased region" description="Basic and acidic residues" evidence="1">
    <location>
        <begin position="347"/>
        <end position="365"/>
    </location>
</feature>
<dbReference type="RefSeq" id="XP_053578460.1">
    <property type="nucleotide sequence ID" value="XM_053734894.1"/>
</dbReference>
<dbReference type="AlphaFoldDB" id="A0A6A5FU78"/>
<dbReference type="Proteomes" id="UP000483820">
    <property type="component" value="Chromosome X"/>
</dbReference>
<accession>A0A6A5FU78</accession>
<feature type="region of interest" description="Disordered" evidence="1">
    <location>
        <begin position="138"/>
        <end position="180"/>
    </location>
</feature>
<dbReference type="CTD" id="78777470"/>
<dbReference type="GeneID" id="78777470"/>
<dbReference type="EMBL" id="WUAV01000006">
    <property type="protein sequence ID" value="KAF1746094.1"/>
    <property type="molecule type" value="Genomic_DNA"/>
</dbReference>
<evidence type="ECO:0000256" key="1">
    <source>
        <dbReference type="SAM" id="MobiDB-lite"/>
    </source>
</evidence>
<reference evidence="2 3" key="1">
    <citation type="submission" date="2019-12" db="EMBL/GenBank/DDBJ databases">
        <title>Chromosome-level assembly of the Caenorhabditis remanei genome.</title>
        <authorList>
            <person name="Teterina A.A."/>
            <person name="Willis J.H."/>
            <person name="Phillips P.C."/>
        </authorList>
    </citation>
    <scope>NUCLEOTIDE SEQUENCE [LARGE SCALE GENOMIC DNA]</scope>
    <source>
        <strain evidence="2 3">PX506</strain>
        <tissue evidence="2">Whole organism</tissue>
    </source>
</reference>
<gene>
    <name evidence="2" type="ORF">GCK72_022546</name>
</gene>
<feature type="compositionally biased region" description="Basic residues" evidence="1">
    <location>
        <begin position="29"/>
        <end position="38"/>
    </location>
</feature>
<feature type="region of interest" description="Disordered" evidence="1">
    <location>
        <begin position="19"/>
        <end position="111"/>
    </location>
</feature>